<evidence type="ECO:0000259" key="5">
    <source>
        <dbReference type="Pfam" id="PF25789"/>
    </source>
</evidence>
<reference evidence="6" key="1">
    <citation type="journal article" date="2020" name="Stud. Mycol.">
        <title>101 Dothideomycetes genomes: a test case for predicting lifestyles and emergence of pathogens.</title>
        <authorList>
            <person name="Haridas S."/>
            <person name="Albert R."/>
            <person name="Binder M."/>
            <person name="Bloem J."/>
            <person name="Labutti K."/>
            <person name="Salamov A."/>
            <person name="Andreopoulos B."/>
            <person name="Baker S."/>
            <person name="Barry K."/>
            <person name="Bills G."/>
            <person name="Bluhm B."/>
            <person name="Cannon C."/>
            <person name="Castanera R."/>
            <person name="Culley D."/>
            <person name="Daum C."/>
            <person name="Ezra D."/>
            <person name="Gonzalez J."/>
            <person name="Henrissat B."/>
            <person name="Kuo A."/>
            <person name="Liang C."/>
            <person name="Lipzen A."/>
            <person name="Lutzoni F."/>
            <person name="Magnuson J."/>
            <person name="Mondo S."/>
            <person name="Nolan M."/>
            <person name="Ohm R."/>
            <person name="Pangilinan J."/>
            <person name="Park H.-J."/>
            <person name="Ramirez L."/>
            <person name="Alfaro M."/>
            <person name="Sun H."/>
            <person name="Tritt A."/>
            <person name="Yoshinaga Y."/>
            <person name="Zwiers L.-H."/>
            <person name="Turgeon B."/>
            <person name="Goodwin S."/>
            <person name="Spatafora J."/>
            <person name="Crous P."/>
            <person name="Grigoriev I."/>
        </authorList>
    </citation>
    <scope>NUCLEOTIDE SEQUENCE</scope>
    <source>
        <strain evidence="6">CBS 130266</strain>
    </source>
</reference>
<dbReference type="InterPro" id="IPR057983">
    <property type="entry name" value="NAA35-like_N"/>
</dbReference>
<gene>
    <name evidence="6" type="ORF">EJ08DRAFT_711107</name>
</gene>
<dbReference type="PANTHER" id="PTHR21373:SF0">
    <property type="entry name" value="N-ALPHA-ACETYLTRANSFERASE 35, NATC AUXILIARY SUBUNIT"/>
    <property type="match status" value="1"/>
</dbReference>
<evidence type="ECO:0000259" key="4">
    <source>
        <dbReference type="Pfam" id="PF04112"/>
    </source>
</evidence>
<dbReference type="AlphaFoldDB" id="A0A9P4U0C2"/>
<evidence type="ECO:0000256" key="2">
    <source>
        <dbReference type="ARBA" id="ARBA00006289"/>
    </source>
</evidence>
<comment type="subcellular location">
    <subcellularLocation>
        <location evidence="1">Cytoplasm</location>
    </subcellularLocation>
</comment>
<dbReference type="Pfam" id="PF04112">
    <property type="entry name" value="Mak10"/>
    <property type="match status" value="1"/>
</dbReference>
<name>A0A9P4U0C2_9PEZI</name>
<keyword evidence="3" id="KW-0963">Cytoplasm</keyword>
<dbReference type="OrthoDB" id="269405at2759"/>
<sequence length="713" mass="80748">MSQELPIGTLVKDEQFTLFESVGALEIMDPKMDSGFLAPGETLEDEYDITRPLLPEEIIGIMDQLLCCEMSWHEGYPLAQTLFTSHYIDKLLSTESKNIDDIQFEQGHEQHGGDLVHVVLRAYCIGLIKCCDYALDEINRSLEGGGTRVNFYEEEDFSGHTYGRELFTGISKDSIIAALYEAEEVIENEAAKDPPPDGIAPVYAAIKTRIEFRIELLLAMFTDEQHSYPLDESWMNVSAYLPDQYNTHHLGKAVPESFSPKIQRRLASTVPPKPMVELSYEDAFKKLQQMCLDCREAVRIVDFGLEHVQRLKAFLWSFNSRKPEPLSYPRACLSAPLFGCDDVGFEQLLRRDLEEVLLPNDPILDPVNWTFEAPQSQVANPEPRYEMANAVNRFTQSSIHMAGGYIDLYRSLCSNRCRLRRNLCHVVLALEEHQTRETEPLDEIINHLSNTSPSFPLSTWTYLAKLQTMTWIVQLGFELDIYLPDELAGMYWYLSLLAQSQASVLKLILPTLHQRVIRPQGSTTQVHTTISYLESRLAEMNATKSLADALFSLYTYLRYLNKIPDPASNSPFYNAQQRYELRMKPFLDVTGATVPPFAEYSESITLFGPYSSPTVNIRSITPEYLSNIDTLVKEAKAGFASVKKMGVKAAMCEGVEGWWMKNVNSVLASCVAAGIAVSAVRGRVERSEEEVMGVEVLEPGKRYHDWWVVPKIS</sequence>
<evidence type="ECO:0000313" key="6">
    <source>
        <dbReference type="EMBL" id="KAF2432306.1"/>
    </source>
</evidence>
<dbReference type="InterPro" id="IPR007244">
    <property type="entry name" value="Naa35_N"/>
</dbReference>
<dbReference type="Proteomes" id="UP000800235">
    <property type="component" value="Unassembled WGS sequence"/>
</dbReference>
<dbReference type="EMBL" id="MU007027">
    <property type="protein sequence ID" value="KAF2432306.1"/>
    <property type="molecule type" value="Genomic_DNA"/>
</dbReference>
<comment type="caution">
    <text evidence="6">The sequence shown here is derived from an EMBL/GenBank/DDBJ whole genome shotgun (WGS) entry which is preliminary data.</text>
</comment>
<dbReference type="GO" id="GO:0031417">
    <property type="term" value="C:NatC complex"/>
    <property type="evidence" value="ECO:0007669"/>
    <property type="project" value="InterPro"/>
</dbReference>
<proteinExistence type="inferred from homology"/>
<dbReference type="InterPro" id="IPR057982">
    <property type="entry name" value="TPR_NAA35"/>
</dbReference>
<evidence type="ECO:0000256" key="3">
    <source>
        <dbReference type="ARBA" id="ARBA00022490"/>
    </source>
</evidence>
<feature type="domain" description="NAA35-like N-terminal" evidence="4">
    <location>
        <begin position="8"/>
        <end position="176"/>
    </location>
</feature>
<protein>
    <submittedName>
        <fullName evidence="6">Mak10-domain-containing protein</fullName>
    </submittedName>
</protein>
<comment type="similarity">
    <text evidence="2">Belongs to the MAK10 family.</text>
</comment>
<dbReference type="PANTHER" id="PTHR21373">
    <property type="entry name" value="GLUCOSE REPRESSIBLE PROTEIN MAK10"/>
    <property type="match status" value="1"/>
</dbReference>
<dbReference type="Pfam" id="PF25789">
    <property type="entry name" value="TPR_NAA35"/>
    <property type="match status" value="1"/>
</dbReference>
<accession>A0A9P4U0C2</accession>
<feature type="domain" description="NAA35-like TPR repeats" evidence="5">
    <location>
        <begin position="308"/>
        <end position="696"/>
    </location>
</feature>
<organism evidence="6 7">
    <name type="scientific">Tothia fuscella</name>
    <dbReference type="NCBI Taxonomy" id="1048955"/>
    <lineage>
        <taxon>Eukaryota</taxon>
        <taxon>Fungi</taxon>
        <taxon>Dikarya</taxon>
        <taxon>Ascomycota</taxon>
        <taxon>Pezizomycotina</taxon>
        <taxon>Dothideomycetes</taxon>
        <taxon>Pleosporomycetidae</taxon>
        <taxon>Venturiales</taxon>
        <taxon>Cylindrosympodiaceae</taxon>
        <taxon>Tothia</taxon>
    </lineage>
</organism>
<keyword evidence="7" id="KW-1185">Reference proteome</keyword>
<evidence type="ECO:0000313" key="7">
    <source>
        <dbReference type="Proteomes" id="UP000800235"/>
    </source>
</evidence>
<evidence type="ECO:0000256" key="1">
    <source>
        <dbReference type="ARBA" id="ARBA00004496"/>
    </source>
</evidence>